<feature type="domain" description="Cupin type-2" evidence="1">
    <location>
        <begin position="37"/>
        <end position="87"/>
    </location>
</feature>
<dbReference type="InterPro" id="IPR013096">
    <property type="entry name" value="Cupin_2"/>
</dbReference>
<dbReference type="RefSeq" id="WP_150031546.1">
    <property type="nucleotide sequence ID" value="NZ_VWSH01000001.1"/>
</dbReference>
<evidence type="ECO:0000259" key="1">
    <source>
        <dbReference type="Pfam" id="PF07883"/>
    </source>
</evidence>
<name>A0A5M6CUV1_9BACT</name>
<proteinExistence type="predicted"/>
<dbReference type="EMBL" id="VWSH01000001">
    <property type="protein sequence ID" value="KAA5536969.1"/>
    <property type="molecule type" value="Genomic_DNA"/>
</dbReference>
<dbReference type="Pfam" id="PF07883">
    <property type="entry name" value="Cupin_2"/>
    <property type="match status" value="1"/>
</dbReference>
<dbReference type="Gene3D" id="2.60.120.10">
    <property type="entry name" value="Jelly Rolls"/>
    <property type="match status" value="1"/>
</dbReference>
<comment type="caution">
    <text evidence="2">The sequence shown here is derived from an EMBL/GenBank/DDBJ whole genome shotgun (WGS) entry which is preliminary data.</text>
</comment>
<organism evidence="2 3">
    <name type="scientific">Taibaiella lutea</name>
    <dbReference type="NCBI Taxonomy" id="2608001"/>
    <lineage>
        <taxon>Bacteria</taxon>
        <taxon>Pseudomonadati</taxon>
        <taxon>Bacteroidota</taxon>
        <taxon>Chitinophagia</taxon>
        <taxon>Chitinophagales</taxon>
        <taxon>Chitinophagaceae</taxon>
        <taxon>Taibaiella</taxon>
    </lineage>
</organism>
<protein>
    <submittedName>
        <fullName evidence="2">Cupin domain-containing protein</fullName>
    </submittedName>
</protein>
<reference evidence="2 3" key="1">
    <citation type="submission" date="2019-09" db="EMBL/GenBank/DDBJ databases">
        <title>Genome sequence and assembly of Taibaiella sp.</title>
        <authorList>
            <person name="Chhetri G."/>
        </authorList>
    </citation>
    <scope>NUCLEOTIDE SEQUENCE [LARGE SCALE GENOMIC DNA]</scope>
    <source>
        <strain evidence="2 3">KVB11</strain>
    </source>
</reference>
<dbReference type="InterPro" id="IPR011051">
    <property type="entry name" value="RmlC_Cupin_sf"/>
</dbReference>
<keyword evidence="3" id="KW-1185">Reference proteome</keyword>
<gene>
    <name evidence="2" type="ORF">F0919_04670</name>
</gene>
<evidence type="ECO:0000313" key="3">
    <source>
        <dbReference type="Proteomes" id="UP000323632"/>
    </source>
</evidence>
<sequence length="111" mass="12642">MKKQYKKYKLNDDVTLQVISYTEEMMIARLWFTGKGFSGTHHHTNQETNTVLSGKFEATNGSEKTILTAGESVHVHTNLPHNLECLTPTGEIITCWTPARKDIIENYTEVE</sequence>
<evidence type="ECO:0000313" key="2">
    <source>
        <dbReference type="EMBL" id="KAA5536969.1"/>
    </source>
</evidence>
<dbReference type="SUPFAM" id="SSF51182">
    <property type="entry name" value="RmlC-like cupins"/>
    <property type="match status" value="1"/>
</dbReference>
<accession>A0A5M6CUV1</accession>
<dbReference type="AlphaFoldDB" id="A0A5M6CUV1"/>
<dbReference type="InterPro" id="IPR014710">
    <property type="entry name" value="RmlC-like_jellyroll"/>
</dbReference>
<dbReference type="Proteomes" id="UP000323632">
    <property type="component" value="Unassembled WGS sequence"/>
</dbReference>